<comment type="similarity">
    <text evidence="2">Belongs to the TIM16/PAM16 family.</text>
</comment>
<dbReference type="AlphaFoldDB" id="A0A2K2BN54"/>
<dbReference type="InterPro" id="IPR036869">
    <property type="entry name" value="J_dom_sf"/>
</dbReference>
<dbReference type="InterPro" id="IPR005341">
    <property type="entry name" value="Tim16"/>
</dbReference>
<evidence type="ECO:0000256" key="3">
    <source>
        <dbReference type="ARBA" id="ARBA00022448"/>
    </source>
</evidence>
<feature type="region of interest" description="Disordered" evidence="9">
    <location>
        <begin position="1"/>
        <end position="28"/>
    </location>
</feature>
<dbReference type="GO" id="GO:0005744">
    <property type="term" value="C:TIM23 mitochondrial import inner membrane translocase complex"/>
    <property type="evidence" value="ECO:0000318"/>
    <property type="project" value="GO_Central"/>
</dbReference>
<keyword evidence="6" id="KW-0811">Translocation</keyword>
<evidence type="ECO:0000256" key="9">
    <source>
        <dbReference type="SAM" id="MobiDB-lite"/>
    </source>
</evidence>
<dbReference type="Proteomes" id="UP000006729">
    <property type="component" value="Chromosome 2"/>
</dbReference>
<dbReference type="STRING" id="3694.A0A2K2BN54"/>
<evidence type="ECO:0000313" key="11">
    <source>
        <dbReference type="Proteomes" id="UP000006729"/>
    </source>
</evidence>
<protein>
    <submittedName>
        <fullName evidence="10">Uncharacterized protein</fullName>
    </submittedName>
</protein>
<comment type="subcellular location">
    <subcellularLocation>
        <location evidence="1">Mitochondrion inner membrane</location>
        <topology evidence="1">Peripheral membrane protein</topology>
    </subcellularLocation>
</comment>
<evidence type="ECO:0000256" key="1">
    <source>
        <dbReference type="ARBA" id="ARBA00004637"/>
    </source>
</evidence>
<sequence length="64" mass="7315">MAEARDASESGVAQETIQNTTRRGSKVMEEHEARQILVQNYDNLFERNAKNGSFYIQSMAHRAK</sequence>
<keyword evidence="8" id="KW-0472">Membrane</keyword>
<evidence type="ECO:0000256" key="8">
    <source>
        <dbReference type="ARBA" id="ARBA00023136"/>
    </source>
</evidence>
<evidence type="ECO:0000256" key="2">
    <source>
        <dbReference type="ARBA" id="ARBA00008817"/>
    </source>
</evidence>
<organism evidence="10 11">
    <name type="scientific">Populus trichocarpa</name>
    <name type="common">Western balsam poplar</name>
    <name type="synonym">Populus balsamifera subsp. trichocarpa</name>
    <dbReference type="NCBI Taxonomy" id="3694"/>
    <lineage>
        <taxon>Eukaryota</taxon>
        <taxon>Viridiplantae</taxon>
        <taxon>Streptophyta</taxon>
        <taxon>Embryophyta</taxon>
        <taxon>Tracheophyta</taxon>
        <taxon>Spermatophyta</taxon>
        <taxon>Magnoliopsida</taxon>
        <taxon>eudicotyledons</taxon>
        <taxon>Gunneridae</taxon>
        <taxon>Pentapetalae</taxon>
        <taxon>rosids</taxon>
        <taxon>fabids</taxon>
        <taxon>Malpighiales</taxon>
        <taxon>Salicaceae</taxon>
        <taxon>Saliceae</taxon>
        <taxon>Populus</taxon>
    </lineage>
</organism>
<keyword evidence="3" id="KW-0813">Transport</keyword>
<dbReference type="InParanoid" id="A0A2K2BN54"/>
<evidence type="ECO:0000256" key="6">
    <source>
        <dbReference type="ARBA" id="ARBA00023010"/>
    </source>
</evidence>
<dbReference type="Gene3D" id="1.10.287.110">
    <property type="entry name" value="DnaJ domain"/>
    <property type="match status" value="1"/>
</dbReference>
<evidence type="ECO:0000256" key="5">
    <source>
        <dbReference type="ARBA" id="ARBA00022927"/>
    </source>
</evidence>
<keyword evidence="7" id="KW-0496">Mitochondrion</keyword>
<evidence type="ECO:0000256" key="7">
    <source>
        <dbReference type="ARBA" id="ARBA00023128"/>
    </source>
</evidence>
<proteinExistence type="inferred from homology"/>
<dbReference type="EMBL" id="CM009291">
    <property type="protein sequence ID" value="PNT51206.1"/>
    <property type="molecule type" value="Genomic_DNA"/>
</dbReference>
<dbReference type="PANTHER" id="PTHR12388">
    <property type="entry name" value="MITOCHONDRIA ASSOCIATED GRANULOCYTE MACROPHAGE CSF SIGNALING MOLECULE"/>
    <property type="match status" value="1"/>
</dbReference>
<keyword evidence="5" id="KW-0653">Protein transport</keyword>
<dbReference type="PANTHER" id="PTHR12388:SF0">
    <property type="entry name" value="MITOCHONDRIAL IMPORT INNER MEMBRANE TRANSLOCASE SUBUNIT TIM16"/>
    <property type="match status" value="1"/>
</dbReference>
<feature type="compositionally biased region" description="Polar residues" evidence="9">
    <location>
        <begin position="11"/>
        <end position="22"/>
    </location>
</feature>
<accession>A0A2K2BN54</accession>
<reference evidence="10 11" key="1">
    <citation type="journal article" date="2006" name="Science">
        <title>The genome of black cottonwood, Populus trichocarpa (Torr. &amp; Gray).</title>
        <authorList>
            <person name="Tuskan G.A."/>
            <person name="Difazio S."/>
            <person name="Jansson S."/>
            <person name="Bohlmann J."/>
            <person name="Grigoriev I."/>
            <person name="Hellsten U."/>
            <person name="Putnam N."/>
            <person name="Ralph S."/>
            <person name="Rombauts S."/>
            <person name="Salamov A."/>
            <person name="Schein J."/>
            <person name="Sterck L."/>
            <person name="Aerts A."/>
            <person name="Bhalerao R.R."/>
            <person name="Bhalerao R.P."/>
            <person name="Blaudez D."/>
            <person name="Boerjan W."/>
            <person name="Brun A."/>
            <person name="Brunner A."/>
            <person name="Busov V."/>
            <person name="Campbell M."/>
            <person name="Carlson J."/>
            <person name="Chalot M."/>
            <person name="Chapman J."/>
            <person name="Chen G.L."/>
            <person name="Cooper D."/>
            <person name="Coutinho P.M."/>
            <person name="Couturier J."/>
            <person name="Covert S."/>
            <person name="Cronk Q."/>
            <person name="Cunningham R."/>
            <person name="Davis J."/>
            <person name="Degroeve S."/>
            <person name="Dejardin A."/>
            <person name="Depamphilis C."/>
            <person name="Detter J."/>
            <person name="Dirks B."/>
            <person name="Dubchak I."/>
            <person name="Duplessis S."/>
            <person name="Ehlting J."/>
            <person name="Ellis B."/>
            <person name="Gendler K."/>
            <person name="Goodstein D."/>
            <person name="Gribskov M."/>
            <person name="Grimwood J."/>
            <person name="Groover A."/>
            <person name="Gunter L."/>
            <person name="Hamberger B."/>
            <person name="Heinze B."/>
            <person name="Helariutta Y."/>
            <person name="Henrissat B."/>
            <person name="Holligan D."/>
            <person name="Holt R."/>
            <person name="Huang W."/>
            <person name="Islam-Faridi N."/>
            <person name="Jones S."/>
            <person name="Jones-Rhoades M."/>
            <person name="Jorgensen R."/>
            <person name="Joshi C."/>
            <person name="Kangasjarvi J."/>
            <person name="Karlsson J."/>
            <person name="Kelleher C."/>
            <person name="Kirkpatrick R."/>
            <person name="Kirst M."/>
            <person name="Kohler A."/>
            <person name="Kalluri U."/>
            <person name="Larimer F."/>
            <person name="Leebens-Mack J."/>
            <person name="Leple J.C."/>
            <person name="Locascio P."/>
            <person name="Lou Y."/>
            <person name="Lucas S."/>
            <person name="Martin F."/>
            <person name="Montanini B."/>
            <person name="Napoli C."/>
            <person name="Nelson D.R."/>
            <person name="Nelson C."/>
            <person name="Nieminen K."/>
            <person name="Nilsson O."/>
            <person name="Pereda V."/>
            <person name="Peter G."/>
            <person name="Philippe R."/>
            <person name="Pilate G."/>
            <person name="Poliakov A."/>
            <person name="Razumovskaya J."/>
            <person name="Richardson P."/>
            <person name="Rinaldi C."/>
            <person name="Ritland K."/>
            <person name="Rouze P."/>
            <person name="Ryaboy D."/>
            <person name="Schmutz J."/>
            <person name="Schrader J."/>
            <person name="Segerman B."/>
            <person name="Shin H."/>
            <person name="Siddiqui A."/>
            <person name="Sterky F."/>
            <person name="Terry A."/>
            <person name="Tsai C.J."/>
            <person name="Uberbacher E."/>
            <person name="Unneberg P."/>
            <person name="Vahala J."/>
            <person name="Wall K."/>
            <person name="Wessler S."/>
            <person name="Yang G."/>
            <person name="Yin T."/>
            <person name="Douglas C."/>
            <person name="Marra M."/>
            <person name="Sandberg G."/>
            <person name="Van de Peer Y."/>
            <person name="Rokhsar D."/>
        </authorList>
    </citation>
    <scope>NUCLEOTIDE SEQUENCE [LARGE SCALE GENOMIC DNA]</scope>
    <source>
        <strain evidence="11">cv. Nisqually</strain>
    </source>
</reference>
<keyword evidence="4" id="KW-0999">Mitochondrion inner membrane</keyword>
<evidence type="ECO:0000313" key="10">
    <source>
        <dbReference type="EMBL" id="PNT51206.1"/>
    </source>
</evidence>
<evidence type="ECO:0000256" key="4">
    <source>
        <dbReference type="ARBA" id="ARBA00022792"/>
    </source>
</evidence>
<name>A0A2K2BN54_POPTR</name>
<gene>
    <name evidence="10" type="ORF">POPTR_002G231300</name>
</gene>
<dbReference type="GO" id="GO:0030150">
    <property type="term" value="P:protein import into mitochondrial matrix"/>
    <property type="evidence" value="ECO:0000318"/>
    <property type="project" value="GO_Central"/>
</dbReference>
<keyword evidence="11" id="KW-1185">Reference proteome</keyword>